<keyword evidence="2" id="KW-1185">Reference proteome</keyword>
<evidence type="ECO:0000313" key="2">
    <source>
        <dbReference type="Proteomes" id="UP000015102"/>
    </source>
</evidence>
<reference evidence="2" key="1">
    <citation type="submission" date="2013-02" db="EMBL/GenBank/DDBJ databases">
        <authorList>
            <person name="Hughes D."/>
        </authorList>
    </citation>
    <scope>NUCLEOTIDE SEQUENCE</scope>
    <source>
        <strain>Durham</strain>
        <strain evidence="2">NC isolate 2 -- Noor lab</strain>
    </source>
</reference>
<protein>
    <submittedName>
        <fullName evidence="1">Uncharacterized protein</fullName>
    </submittedName>
</protein>
<dbReference type="Proteomes" id="UP000015102">
    <property type="component" value="Unassembled WGS sequence"/>
</dbReference>
<proteinExistence type="predicted"/>
<dbReference type="EnsemblMetazoa" id="MESCA012731-RA">
    <property type="protein sequence ID" value="MESCA012731-PA"/>
    <property type="gene ID" value="MESCA012731"/>
</dbReference>
<dbReference type="HOGENOM" id="CLU_1017701_0_0_1"/>
<evidence type="ECO:0000313" key="1">
    <source>
        <dbReference type="EnsemblMetazoa" id="MESCA012731-PA"/>
    </source>
</evidence>
<organism evidence="1 2">
    <name type="scientific">Megaselia scalaris</name>
    <name type="common">Humpbacked fly</name>
    <name type="synonym">Phora scalaris</name>
    <dbReference type="NCBI Taxonomy" id="36166"/>
    <lineage>
        <taxon>Eukaryota</taxon>
        <taxon>Metazoa</taxon>
        <taxon>Ecdysozoa</taxon>
        <taxon>Arthropoda</taxon>
        <taxon>Hexapoda</taxon>
        <taxon>Insecta</taxon>
        <taxon>Pterygota</taxon>
        <taxon>Neoptera</taxon>
        <taxon>Endopterygota</taxon>
        <taxon>Diptera</taxon>
        <taxon>Brachycera</taxon>
        <taxon>Muscomorpha</taxon>
        <taxon>Platypezoidea</taxon>
        <taxon>Phoridae</taxon>
        <taxon>Megaseliini</taxon>
        <taxon>Megaselia</taxon>
    </lineage>
</organism>
<dbReference type="AlphaFoldDB" id="T1H7J4"/>
<sequence length="274" mass="31522">MGANHRFVLEIAADILALEADEVIAGIIDENDYVDLINSLFNENGTSACMISYQSMLLPMTSGRYNEKLKNTPIKRTICIKSDDTFLKDKWICAFRTNFSKAIDNRTIPEDVGIFLLSNDDPDLPIIFIRDLMYKVLTPSLEAIIEFGLETKDFHGLSMFNKFLMASSETVQTCVHFDRSYDLKGFLLVKHQIEVSRHRQVRVVNFSQWLRQIQAILIEGQRIQRDAADAGPLEYLIMWRRMLARFASITEFTNGKPFQNHEQCLKLSRSSKLL</sequence>
<dbReference type="STRING" id="36166.T1H7J4"/>
<accession>T1H7J4</accession>
<reference evidence="1" key="2">
    <citation type="submission" date="2015-06" db="UniProtKB">
        <authorList>
            <consortium name="EnsemblMetazoa"/>
        </authorList>
    </citation>
    <scope>IDENTIFICATION</scope>
</reference>
<name>T1H7J4_MEGSC</name>